<dbReference type="EMBL" id="LN879502">
    <property type="protein sequence ID" value="CUI15691.1"/>
    <property type="molecule type" value="Genomic_DNA"/>
</dbReference>
<dbReference type="RefSeq" id="WP_032124735.1">
    <property type="nucleotide sequence ID" value="NZ_LN879502.1"/>
</dbReference>
<evidence type="ECO:0000313" key="1">
    <source>
        <dbReference type="EMBL" id="CUI15691.1"/>
    </source>
</evidence>
<sequence>MIAAIPYFNGALTLIDNTFNVLGYLPKCSLPHFHDSVTTWRWRYGAAQTVMGIALFTLSVSAECLSRQTQHAKYLTIYQQAMSLGLLYANHGVFNVARAMIEKQGGSRLTFAYDFYGRKWLPALAPAFDLQSQLFERIKQILDRLYFVTLFPPQISFKLN</sequence>
<name>A0A0U5K0Q8_9BACT</name>
<dbReference type="AlphaFoldDB" id="A0A0U5K0Q8"/>
<reference evidence="2" key="1">
    <citation type="submission" date="2015-09" db="EMBL/GenBank/DDBJ databases">
        <authorList>
            <person name="Bertelli C."/>
        </authorList>
    </citation>
    <scope>NUCLEOTIDE SEQUENCE [LARGE SCALE GENOMIC DNA]</scope>
    <source>
        <strain evidence="2">KNic</strain>
    </source>
</reference>
<proteinExistence type="predicted"/>
<dbReference type="Proteomes" id="UP000069902">
    <property type="component" value="Chromosome cPNK"/>
</dbReference>
<dbReference type="PATRIC" id="fig|389348.3.peg.60"/>
<protein>
    <submittedName>
        <fullName evidence="1">Uncharacterized protein</fullName>
    </submittedName>
</protein>
<accession>A0A0U5K0Q8</accession>
<organism evidence="1 2">
    <name type="scientific">Candidatus Protochlamydia naegleriophila</name>
    <dbReference type="NCBI Taxonomy" id="389348"/>
    <lineage>
        <taxon>Bacteria</taxon>
        <taxon>Pseudomonadati</taxon>
        <taxon>Chlamydiota</taxon>
        <taxon>Chlamydiia</taxon>
        <taxon>Parachlamydiales</taxon>
        <taxon>Parachlamydiaceae</taxon>
        <taxon>Candidatus Protochlamydia</taxon>
    </lineage>
</organism>
<dbReference type="KEGG" id="pnl:PNK_0052"/>
<evidence type="ECO:0000313" key="2">
    <source>
        <dbReference type="Proteomes" id="UP000069902"/>
    </source>
</evidence>
<keyword evidence="2" id="KW-1185">Reference proteome</keyword>
<dbReference type="InParanoid" id="A0A0U5K0Q8"/>
<gene>
    <name evidence="1" type="ORF">PNK_0052</name>
</gene>